<organism evidence="2 3">
    <name type="scientific">Nocardioides luteus</name>
    <dbReference type="NCBI Taxonomy" id="1844"/>
    <lineage>
        <taxon>Bacteria</taxon>
        <taxon>Bacillati</taxon>
        <taxon>Actinomycetota</taxon>
        <taxon>Actinomycetes</taxon>
        <taxon>Propionibacteriales</taxon>
        <taxon>Nocardioidaceae</taxon>
        <taxon>Nocardioides</taxon>
    </lineage>
</organism>
<sequence length="413" mass="46156">MVETEADVVRRQALRRMRIVATGLLVVAAVVYLLTLGSDGFWGFVNAGAEASMVGAMADWFAVTALFRHPLGLPVPHTALIPKRKDELGASLEEFVQDNFLQEETIRERLGVAMPSLRLGLWLSEEANAKRVVDEVSSVVADGLSRISNRHVVEIIQDGFVPRFREEQIAPLLGGTLQAALDDGVHHGLIDLALVELHGWLEENEETVTEVLGERAPWWTPQVLREPVTARIHVELVRWIADIRDDPEHRARKAIDAMLADLADNLQHDPATMERAERLKERVLDHPGVISTAISIWDALRRALTTSLRDPDGVVRRRALDEVVRYAQKVVLDETLQRRYDALASDVAVYVVKRYGREATTVITHTIQRWDGKQAARRIELFVGRDLQFIRINGTIVGGLVGIIIHTVSVLVA</sequence>
<evidence type="ECO:0000313" key="3">
    <source>
        <dbReference type="Proteomes" id="UP001142292"/>
    </source>
</evidence>
<evidence type="ECO:0000313" key="2">
    <source>
        <dbReference type="EMBL" id="GLJ68062.1"/>
    </source>
</evidence>
<keyword evidence="1" id="KW-0472">Membrane</keyword>
<proteinExistence type="predicted"/>
<comment type="caution">
    <text evidence="2">The sequence shown here is derived from an EMBL/GenBank/DDBJ whole genome shotgun (WGS) entry which is preliminary data.</text>
</comment>
<keyword evidence="1" id="KW-0812">Transmembrane</keyword>
<dbReference type="InterPro" id="IPR007383">
    <property type="entry name" value="DUF445"/>
</dbReference>
<accession>A0ABQ5SV86</accession>
<reference evidence="2" key="1">
    <citation type="journal article" date="2014" name="Int. J. Syst. Evol. Microbiol.">
        <title>Complete genome of a new Firmicutes species belonging to the dominant human colonic microbiota ('Ruminococcus bicirculans') reveals two chromosomes and a selective capacity to utilize plant glucans.</title>
        <authorList>
            <consortium name="NISC Comparative Sequencing Program"/>
            <person name="Wegmann U."/>
            <person name="Louis P."/>
            <person name="Goesmann A."/>
            <person name="Henrissat B."/>
            <person name="Duncan S.H."/>
            <person name="Flint H.J."/>
        </authorList>
    </citation>
    <scope>NUCLEOTIDE SEQUENCE</scope>
    <source>
        <strain evidence="2">VKM Ac-1246</strain>
    </source>
</reference>
<dbReference type="EMBL" id="BSEL01000005">
    <property type="protein sequence ID" value="GLJ68062.1"/>
    <property type="molecule type" value="Genomic_DNA"/>
</dbReference>
<dbReference type="PANTHER" id="PTHR38442">
    <property type="entry name" value="INNER MEMBRANE PROTEIN-RELATED"/>
    <property type="match status" value="1"/>
</dbReference>
<keyword evidence="3" id="KW-1185">Reference proteome</keyword>
<evidence type="ECO:0000256" key="1">
    <source>
        <dbReference type="SAM" id="Phobius"/>
    </source>
</evidence>
<feature type="transmembrane region" description="Helical" evidence="1">
    <location>
        <begin position="19"/>
        <end position="35"/>
    </location>
</feature>
<dbReference type="Proteomes" id="UP001142292">
    <property type="component" value="Unassembled WGS sequence"/>
</dbReference>
<dbReference type="PANTHER" id="PTHR38442:SF1">
    <property type="entry name" value="INNER MEMBRANE PROTEIN"/>
    <property type="match status" value="1"/>
</dbReference>
<gene>
    <name evidence="2" type="ORF">GCM10017579_20980</name>
</gene>
<protein>
    <submittedName>
        <fullName evidence="2">Membrane protein</fullName>
    </submittedName>
</protein>
<feature type="transmembrane region" description="Helical" evidence="1">
    <location>
        <begin position="392"/>
        <end position="412"/>
    </location>
</feature>
<dbReference type="Pfam" id="PF04286">
    <property type="entry name" value="DUF445"/>
    <property type="match status" value="1"/>
</dbReference>
<reference evidence="2" key="2">
    <citation type="submission" date="2023-01" db="EMBL/GenBank/DDBJ databases">
        <authorList>
            <person name="Sun Q."/>
            <person name="Evtushenko L."/>
        </authorList>
    </citation>
    <scope>NUCLEOTIDE SEQUENCE</scope>
    <source>
        <strain evidence="2">VKM Ac-1246</strain>
    </source>
</reference>
<name>A0ABQ5SV86_9ACTN</name>
<keyword evidence="1" id="KW-1133">Transmembrane helix</keyword>